<evidence type="ECO:0000256" key="3">
    <source>
        <dbReference type="ARBA" id="ARBA00023237"/>
    </source>
</evidence>
<feature type="chain" id="PRO_5037809043" evidence="6">
    <location>
        <begin position="20"/>
        <end position="429"/>
    </location>
</feature>
<dbReference type="PROSITE" id="PS51257">
    <property type="entry name" value="PROKAR_LIPOPROTEIN"/>
    <property type="match status" value="1"/>
</dbReference>
<dbReference type="Gene3D" id="3.30.1330.60">
    <property type="entry name" value="OmpA-like domain"/>
    <property type="match status" value="1"/>
</dbReference>
<dbReference type="InterPro" id="IPR006664">
    <property type="entry name" value="OMP_bac"/>
</dbReference>
<comment type="subcellular location">
    <subcellularLocation>
        <location evidence="1">Cell outer membrane</location>
    </subcellularLocation>
</comment>
<comment type="caution">
    <text evidence="8">The sequence shown here is derived from an EMBL/GenBank/DDBJ whole genome shotgun (WGS) entry which is preliminary data.</text>
</comment>
<dbReference type="CDD" id="cd07185">
    <property type="entry name" value="OmpA_C-like"/>
    <property type="match status" value="1"/>
</dbReference>
<feature type="domain" description="OmpA-like" evidence="7">
    <location>
        <begin position="315"/>
        <end position="429"/>
    </location>
</feature>
<evidence type="ECO:0000256" key="1">
    <source>
        <dbReference type="ARBA" id="ARBA00004442"/>
    </source>
</evidence>
<evidence type="ECO:0000259" key="7">
    <source>
        <dbReference type="PROSITE" id="PS51123"/>
    </source>
</evidence>
<keyword evidence="3" id="KW-0998">Cell outer membrane</keyword>
<dbReference type="Gene3D" id="2.60.40.1120">
    <property type="entry name" value="Carboxypeptidase-like, regulatory domain"/>
    <property type="match status" value="1"/>
</dbReference>
<dbReference type="InterPro" id="IPR036737">
    <property type="entry name" value="OmpA-like_sf"/>
</dbReference>
<dbReference type="GO" id="GO:0009279">
    <property type="term" value="C:cell outer membrane"/>
    <property type="evidence" value="ECO:0007669"/>
    <property type="project" value="UniProtKB-SubCell"/>
</dbReference>
<dbReference type="PROSITE" id="PS51123">
    <property type="entry name" value="OMPA_2"/>
    <property type="match status" value="1"/>
</dbReference>
<evidence type="ECO:0000256" key="6">
    <source>
        <dbReference type="SAM" id="SignalP"/>
    </source>
</evidence>
<dbReference type="Pfam" id="PF00691">
    <property type="entry name" value="OmpA"/>
    <property type="match status" value="1"/>
</dbReference>
<keyword evidence="2 4" id="KW-0472">Membrane</keyword>
<dbReference type="RefSeq" id="WP_207366545.1">
    <property type="nucleotide sequence ID" value="NZ_JAFMYV010000012.1"/>
</dbReference>
<keyword evidence="9" id="KW-1185">Reference proteome</keyword>
<dbReference type="Proteomes" id="UP000664034">
    <property type="component" value="Unassembled WGS sequence"/>
</dbReference>
<proteinExistence type="predicted"/>
<dbReference type="AlphaFoldDB" id="A0A939GLM0"/>
<dbReference type="EMBL" id="JAFMYV010000012">
    <property type="protein sequence ID" value="MBO0939006.1"/>
    <property type="molecule type" value="Genomic_DNA"/>
</dbReference>
<protein>
    <submittedName>
        <fullName evidence="8">OmpA family protein</fullName>
    </submittedName>
</protein>
<dbReference type="PANTHER" id="PTHR30329">
    <property type="entry name" value="STATOR ELEMENT OF FLAGELLAR MOTOR COMPLEX"/>
    <property type="match status" value="1"/>
</dbReference>
<reference evidence="8" key="1">
    <citation type="submission" date="2021-03" db="EMBL/GenBank/DDBJ databases">
        <title>Fibrella sp. HMF5335 genome sequencing and assembly.</title>
        <authorList>
            <person name="Kang H."/>
            <person name="Kim H."/>
            <person name="Bae S."/>
            <person name="Joh K."/>
        </authorList>
    </citation>
    <scope>NUCLEOTIDE SEQUENCE</scope>
    <source>
        <strain evidence="8">HMF5335</strain>
    </source>
</reference>
<sequence>MRYRLLIFCLLTGSLCSCVDPFPRTGGSSGGGSTGDGRGNYPNGDDTYGQPTSTGPSQSAEKGVRVDDIQLTRDYTILYLTYTDTNKPQFDQNRRQIPTGVMAFQPQGRLVAANGARIFKFVKADNIPIEPKRQSTYGGQSYSFTVYFERLDKGLENFDLFECNDYDHLICWNIYNLYVRNPASPVVNQPLPPAPTPTNPSRLPGETPIPAPAPKPVESPAVQTVMISGVVSNSLTNKPITATIDYQLSNKSTPVDSVQSFASDGSYRMQLLRNQVYTYVASAKGYLPASGTIDLMKASNNQKITRNIQLKPLAVGTKITLQNIYFAMSKSDLLPASFAELDRLVTLMNDNPQARIRLEGHTDIIGDKEANLQLSRDRVLACQRYLVGKRIDVDRIETVGYGDTRPILTKGTDEERKVNRRVEFVILSL</sequence>
<dbReference type="InterPro" id="IPR050330">
    <property type="entry name" value="Bact_OuterMem_StrucFunc"/>
</dbReference>
<dbReference type="PRINTS" id="PR01021">
    <property type="entry name" value="OMPADOMAIN"/>
</dbReference>
<evidence type="ECO:0000313" key="9">
    <source>
        <dbReference type="Proteomes" id="UP000664034"/>
    </source>
</evidence>
<feature type="compositionally biased region" description="Gly residues" evidence="5">
    <location>
        <begin position="27"/>
        <end position="38"/>
    </location>
</feature>
<accession>A0A939GLM0</accession>
<evidence type="ECO:0000256" key="2">
    <source>
        <dbReference type="ARBA" id="ARBA00023136"/>
    </source>
</evidence>
<organism evidence="8 9">
    <name type="scientific">Fibrella rubiginis</name>
    <dbReference type="NCBI Taxonomy" id="2817060"/>
    <lineage>
        <taxon>Bacteria</taxon>
        <taxon>Pseudomonadati</taxon>
        <taxon>Bacteroidota</taxon>
        <taxon>Cytophagia</taxon>
        <taxon>Cytophagales</taxon>
        <taxon>Spirosomataceae</taxon>
        <taxon>Fibrella</taxon>
    </lineage>
</organism>
<evidence type="ECO:0000256" key="4">
    <source>
        <dbReference type="PROSITE-ProRule" id="PRU00473"/>
    </source>
</evidence>
<feature type="region of interest" description="Disordered" evidence="5">
    <location>
        <begin position="26"/>
        <end position="65"/>
    </location>
</feature>
<feature type="compositionally biased region" description="Polar residues" evidence="5">
    <location>
        <begin position="49"/>
        <end position="60"/>
    </location>
</feature>
<dbReference type="InterPro" id="IPR006665">
    <property type="entry name" value="OmpA-like"/>
</dbReference>
<evidence type="ECO:0000256" key="5">
    <source>
        <dbReference type="SAM" id="MobiDB-lite"/>
    </source>
</evidence>
<gene>
    <name evidence="8" type="ORF">J2I47_20805</name>
</gene>
<dbReference type="PANTHER" id="PTHR30329:SF21">
    <property type="entry name" value="LIPOPROTEIN YIAD-RELATED"/>
    <property type="match status" value="1"/>
</dbReference>
<evidence type="ECO:0000313" key="8">
    <source>
        <dbReference type="EMBL" id="MBO0939006.1"/>
    </source>
</evidence>
<name>A0A939GLM0_9BACT</name>
<dbReference type="SUPFAM" id="SSF103088">
    <property type="entry name" value="OmpA-like"/>
    <property type="match status" value="1"/>
</dbReference>
<feature type="signal peptide" evidence="6">
    <location>
        <begin position="1"/>
        <end position="19"/>
    </location>
</feature>
<keyword evidence="6" id="KW-0732">Signal</keyword>
<feature type="region of interest" description="Disordered" evidence="5">
    <location>
        <begin position="189"/>
        <end position="209"/>
    </location>
</feature>